<dbReference type="InterPro" id="IPR029063">
    <property type="entry name" value="SAM-dependent_MTases_sf"/>
</dbReference>
<dbReference type="Gene3D" id="3.40.50.150">
    <property type="entry name" value="Vaccinia Virus protein VP39"/>
    <property type="match status" value="1"/>
</dbReference>
<evidence type="ECO:0000313" key="6">
    <source>
        <dbReference type="EMBL" id="CCV64635.1"/>
    </source>
</evidence>
<name>U4KQI4_ALTPJ</name>
<organism evidence="6 7">
    <name type="scientific">Alteracholeplasma palmae (strain ATCC 49389 / J233)</name>
    <name type="common">Acholeplasma palmae</name>
    <dbReference type="NCBI Taxonomy" id="1318466"/>
    <lineage>
        <taxon>Bacteria</taxon>
        <taxon>Bacillati</taxon>
        <taxon>Mycoplasmatota</taxon>
        <taxon>Mollicutes</taxon>
        <taxon>Acholeplasmatales</taxon>
        <taxon>Acholeplasmataceae</taxon>
        <taxon>Acholeplasma</taxon>
    </lineage>
</organism>
<dbReference type="FunFam" id="2.40.50.140:FF:000097">
    <property type="entry name" value="23S rRNA (uracil(1939)-C(5))-methyltransferase RlmD"/>
    <property type="match status" value="1"/>
</dbReference>
<dbReference type="SUPFAM" id="SSF53335">
    <property type="entry name" value="S-adenosyl-L-methionine-dependent methyltransferases"/>
    <property type="match status" value="1"/>
</dbReference>
<evidence type="ECO:0000256" key="2">
    <source>
        <dbReference type="ARBA" id="ARBA00022679"/>
    </source>
</evidence>
<evidence type="ECO:0000256" key="4">
    <source>
        <dbReference type="PROSITE-ProRule" id="PRU01024"/>
    </source>
</evidence>
<dbReference type="OrthoDB" id="9804590at2"/>
<feature type="binding site" evidence="4">
    <location>
        <position position="315"/>
    </location>
    <ligand>
        <name>S-adenosyl-L-methionine</name>
        <dbReference type="ChEBI" id="CHEBI:59789"/>
    </ligand>
</feature>
<protein>
    <submittedName>
        <fullName evidence="6">23S rRNA (Uracil-5-)-methyltransferase RumA</fullName>
    </submittedName>
</protein>
<accession>U4KQI4</accession>
<sequence>MQSVKINDKINLKIKRMGINGEGIAYHEKLAIFIENALPGEEVEAIITQVYDNRAQAKVYKIIKESDQRIDPFCVVYEDCGGCQTQHFDYSAMLDQKKDIVTKSLDRYIKKYDKSVIQSTIGMENPLHYRNKAALPVRKLYGKNRFGMYARNSSTFIPIDDCLIQNENVNIILKTIIKLMDRYDVNGYDPKTKEGFITSLIVRVSEKLDEAQVTFVINNKIDIPNKLIDELIDIHPEIISIYEAYNSDYQKQGFNPDSKTLIYGKETITENLNGHDFEVKTDEFFQLNTIQAEKFYQQMKSMANLNKEMIVLDAYSGVSPISKYVYENVRKIYIIKDEHDSIDVNMTNAYYINKLSEIADNIDVVFFDASRTGLTEASFLALSQLKPKKIIYGSCNPSTLAKDLEKILQTYELKEIKPLDMFPYTSLVESITLLELKETNKDIKN</sequence>
<dbReference type="InterPro" id="IPR012340">
    <property type="entry name" value="NA-bd_OB-fold"/>
</dbReference>
<dbReference type="Pfam" id="PF05958">
    <property type="entry name" value="tRNA_U5-meth_tr"/>
    <property type="match status" value="1"/>
</dbReference>
<comment type="caution">
    <text evidence="4">Lacks conserved residue(s) required for the propagation of feature annotation.</text>
</comment>
<feature type="domain" description="TRAM" evidence="5">
    <location>
        <begin position="3"/>
        <end position="61"/>
    </location>
</feature>
<dbReference type="Pfam" id="PF01938">
    <property type="entry name" value="TRAM"/>
    <property type="match status" value="1"/>
</dbReference>
<dbReference type="SUPFAM" id="SSF50249">
    <property type="entry name" value="Nucleic acid-binding proteins"/>
    <property type="match status" value="1"/>
</dbReference>
<dbReference type="KEGG" id="apal:BN85410580"/>
<keyword evidence="3 4" id="KW-0949">S-adenosyl-L-methionine</keyword>
<feature type="binding site" evidence="4">
    <location>
        <position position="286"/>
    </location>
    <ligand>
        <name>S-adenosyl-L-methionine</name>
        <dbReference type="ChEBI" id="CHEBI:59789"/>
    </ligand>
</feature>
<gene>
    <name evidence="6" type="primary">rumA</name>
    <name evidence="6" type="ORF">BN85410580</name>
</gene>
<dbReference type="Gene3D" id="2.40.50.1070">
    <property type="match status" value="1"/>
</dbReference>
<dbReference type="HOGENOM" id="CLU_014689_7_0_14"/>
<dbReference type="RefSeq" id="WP_030003523.1">
    <property type="nucleotide sequence ID" value="NC_022538.1"/>
</dbReference>
<feature type="binding site" evidence="4">
    <location>
        <position position="368"/>
    </location>
    <ligand>
        <name>S-adenosyl-L-methionine</name>
        <dbReference type="ChEBI" id="CHEBI:59789"/>
    </ligand>
</feature>
<dbReference type="Gene3D" id="2.40.50.140">
    <property type="entry name" value="Nucleic acid-binding proteins"/>
    <property type="match status" value="1"/>
</dbReference>
<keyword evidence="2 4" id="KW-0808">Transferase</keyword>
<dbReference type="InterPro" id="IPR010280">
    <property type="entry name" value="U5_MeTrfase_fam"/>
</dbReference>
<dbReference type="AlphaFoldDB" id="U4KQI4"/>
<evidence type="ECO:0000313" key="7">
    <source>
        <dbReference type="Proteomes" id="UP000032740"/>
    </source>
</evidence>
<keyword evidence="7" id="KW-1185">Reference proteome</keyword>
<dbReference type="InterPro" id="IPR002792">
    <property type="entry name" value="TRAM_dom"/>
</dbReference>
<dbReference type="PANTHER" id="PTHR11061">
    <property type="entry name" value="RNA M5U METHYLTRANSFERASE"/>
    <property type="match status" value="1"/>
</dbReference>
<proteinExistence type="inferred from homology"/>
<dbReference type="EMBL" id="FO681347">
    <property type="protein sequence ID" value="CCV64635.1"/>
    <property type="molecule type" value="Genomic_DNA"/>
</dbReference>
<dbReference type="Proteomes" id="UP000032740">
    <property type="component" value="Chromosome"/>
</dbReference>
<evidence type="ECO:0000256" key="3">
    <source>
        <dbReference type="ARBA" id="ARBA00022691"/>
    </source>
</evidence>
<reference evidence="6 7" key="1">
    <citation type="journal article" date="2013" name="J. Mol. Microbiol. Biotechnol.">
        <title>Analysis of the Complete Genomes of Acholeplasma brassicae , A. palmae and A. laidlawii and Their Comparison to the Obligate Parasites from ' Candidatus Phytoplasma'.</title>
        <authorList>
            <person name="Kube M."/>
            <person name="Siewert C."/>
            <person name="Migdoll A.M."/>
            <person name="Duduk B."/>
            <person name="Holz S."/>
            <person name="Rabus R."/>
            <person name="Seemuller E."/>
            <person name="Mitrovic J."/>
            <person name="Muller I."/>
            <person name="Buttner C."/>
            <person name="Reinhardt R."/>
        </authorList>
    </citation>
    <scope>NUCLEOTIDE SEQUENCE [LARGE SCALE GENOMIC DNA]</scope>
    <source>
        <strain evidence="6 7">J233</strain>
    </source>
</reference>
<feature type="active site" description="Nucleophile" evidence="4">
    <location>
        <position position="395"/>
    </location>
</feature>
<dbReference type="STRING" id="1318466.BN85410580"/>
<keyword evidence="1 4" id="KW-0489">Methyltransferase</keyword>
<evidence type="ECO:0000259" key="5">
    <source>
        <dbReference type="PROSITE" id="PS50926"/>
    </source>
</evidence>
<comment type="similarity">
    <text evidence="4">Belongs to the class I-like SAM-binding methyltransferase superfamily. RNA M5U methyltransferase family.</text>
</comment>
<dbReference type="PANTHER" id="PTHR11061:SF45">
    <property type="match status" value="1"/>
</dbReference>
<evidence type="ECO:0000256" key="1">
    <source>
        <dbReference type="ARBA" id="ARBA00022603"/>
    </source>
</evidence>
<dbReference type="PROSITE" id="PS50926">
    <property type="entry name" value="TRAM"/>
    <property type="match status" value="1"/>
</dbReference>
<dbReference type="GO" id="GO:0070041">
    <property type="term" value="F:rRNA (uridine-C5-)-methyltransferase activity"/>
    <property type="evidence" value="ECO:0007669"/>
    <property type="project" value="TreeGrafter"/>
</dbReference>
<dbReference type="GO" id="GO:0070475">
    <property type="term" value="P:rRNA base methylation"/>
    <property type="evidence" value="ECO:0007669"/>
    <property type="project" value="TreeGrafter"/>
</dbReference>
<dbReference type="PROSITE" id="PS51687">
    <property type="entry name" value="SAM_MT_RNA_M5U"/>
    <property type="match status" value="1"/>
</dbReference>
<dbReference type="NCBIfam" id="TIGR00479">
    <property type="entry name" value="rumA"/>
    <property type="match status" value="1"/>
</dbReference>